<organism evidence="1 2">
    <name type="scientific">Fusobacterium nucleatum subsp. nucleatum (strain ATCC 23726 / VPI 4351)</name>
    <dbReference type="NCBI Taxonomy" id="525283"/>
    <lineage>
        <taxon>Bacteria</taxon>
        <taxon>Fusobacteriati</taxon>
        <taxon>Fusobacteriota</taxon>
        <taxon>Fusobacteriia</taxon>
        <taxon>Fusobacteriales</taxon>
        <taxon>Fusobacteriaceae</taxon>
        <taxon>Fusobacterium</taxon>
    </lineage>
</organism>
<accession>D5RDH8</accession>
<protein>
    <submittedName>
        <fullName evidence="1">Uncharacterized protein</fullName>
    </submittedName>
</protein>
<name>D5RDH8_FUSN2</name>
<dbReference type="AlphaFoldDB" id="D5RDH8"/>
<comment type="caution">
    <text evidence="1">The sequence shown here is derived from an EMBL/GenBank/DDBJ whole genome shotgun (WGS) entry which is preliminary data.</text>
</comment>
<gene>
    <name evidence="1" type="ORF">HMPREF0397_1263</name>
</gene>
<dbReference type="EMBL" id="ADVK01000037">
    <property type="protein sequence ID" value="EFG95159.1"/>
    <property type="molecule type" value="Genomic_DNA"/>
</dbReference>
<reference evidence="1 2" key="1">
    <citation type="submission" date="2010-04" db="EMBL/GenBank/DDBJ databases">
        <authorList>
            <person name="Qin X."/>
            <person name="Bachman B."/>
            <person name="Battles P."/>
            <person name="Bell A."/>
            <person name="Bess C."/>
            <person name="Bickham C."/>
            <person name="Chaboub L."/>
            <person name="Chen D."/>
            <person name="Coyle M."/>
            <person name="Deiros D.R."/>
            <person name="Dinh H."/>
            <person name="Forbes L."/>
            <person name="Fowler G."/>
            <person name="Francisco L."/>
            <person name="Fu Q."/>
            <person name="Gubbala S."/>
            <person name="Hale W."/>
            <person name="Han Y."/>
            <person name="Hemphill L."/>
            <person name="Highlander S.K."/>
            <person name="Hirani K."/>
            <person name="Hogues M."/>
            <person name="Jackson L."/>
            <person name="Jakkamsetti A."/>
            <person name="Javaid M."/>
            <person name="Jiang H."/>
            <person name="Korchina V."/>
            <person name="Kovar C."/>
            <person name="Lara F."/>
            <person name="Lee S."/>
            <person name="Mata R."/>
            <person name="Mathew T."/>
            <person name="Moen C."/>
            <person name="Morales K."/>
            <person name="Munidasa M."/>
            <person name="Nazareth L."/>
            <person name="Ngo R."/>
            <person name="Nguyen L."/>
            <person name="Okwuonu G."/>
            <person name="Ongeri F."/>
            <person name="Patil S."/>
            <person name="Petrosino J."/>
            <person name="Pham C."/>
            <person name="Pham P."/>
            <person name="Pu L.-L."/>
            <person name="Puazo M."/>
            <person name="Raj R."/>
            <person name="Reid J."/>
            <person name="Rouhana J."/>
            <person name="Saada N."/>
            <person name="Shang Y."/>
            <person name="Simmons D."/>
            <person name="Thornton R."/>
            <person name="Warren J."/>
            <person name="Weissenberger G."/>
            <person name="Zhang J."/>
            <person name="Zhang L."/>
            <person name="Zhou C."/>
            <person name="Zhu D."/>
            <person name="Muzny D."/>
            <person name="Worley K."/>
            <person name="Gibbs R."/>
        </authorList>
    </citation>
    <scope>NUCLEOTIDE SEQUENCE [LARGE SCALE GENOMIC DNA]</scope>
    <source>
        <strain evidence="2">ATCC 23726 / VPI 4351</strain>
    </source>
</reference>
<proteinExistence type="predicted"/>
<sequence length="53" mass="6297">MLLNIQKNLINTILKYSQDKSHYNALGHVAHKLVRVIFTVIKKDISYWEEKLE</sequence>
<evidence type="ECO:0000313" key="1">
    <source>
        <dbReference type="EMBL" id="EFG95159.1"/>
    </source>
</evidence>
<dbReference type="Proteomes" id="UP000003643">
    <property type="component" value="Unassembled WGS sequence"/>
</dbReference>
<evidence type="ECO:0000313" key="2">
    <source>
        <dbReference type="Proteomes" id="UP000003643"/>
    </source>
</evidence>